<dbReference type="SUPFAM" id="SSF50370">
    <property type="entry name" value="Ricin B-like lectins"/>
    <property type="match status" value="1"/>
</dbReference>
<evidence type="ECO:0008006" key="3">
    <source>
        <dbReference type="Google" id="ProtNLM"/>
    </source>
</evidence>
<dbReference type="Gene3D" id="2.80.10.50">
    <property type="match status" value="1"/>
</dbReference>
<sequence length="199" mass="22700">MTSSSGPIRNGIFLIQNVETNTFLKLSSNNRIESRPMRSGTTSPSTRMLWLVDERFDGYVTIRNAARNESYASIQYDIEGFNARIVFSQVPCSWAIAEATFSQYIIRTGNSMSSLSMYWELLDDAPGTVVTLEESQIQGFRWKFYSQRRTPTVAPPALPYSIQNIFNPSRLRTRPPRPGMYRFCACRTLPLIPCVDMNI</sequence>
<dbReference type="AlphaFoldDB" id="A0A4Y7PR17"/>
<protein>
    <recommendedName>
        <fullName evidence="3">Ricin B lectin domain-containing protein</fullName>
    </recommendedName>
</protein>
<accession>A0A4Y7PR17</accession>
<keyword evidence="2" id="KW-1185">Reference proteome</keyword>
<reference evidence="1 2" key="1">
    <citation type="submission" date="2018-06" db="EMBL/GenBank/DDBJ databases">
        <title>A transcriptomic atlas of mushroom development highlights an independent origin of complex multicellularity.</title>
        <authorList>
            <consortium name="DOE Joint Genome Institute"/>
            <person name="Krizsan K."/>
            <person name="Almasi E."/>
            <person name="Merenyi Z."/>
            <person name="Sahu N."/>
            <person name="Viragh M."/>
            <person name="Koszo T."/>
            <person name="Mondo S."/>
            <person name="Kiss B."/>
            <person name="Balint B."/>
            <person name="Kues U."/>
            <person name="Barry K."/>
            <person name="Hegedus J.C."/>
            <person name="Henrissat B."/>
            <person name="Johnson J."/>
            <person name="Lipzen A."/>
            <person name="Ohm R."/>
            <person name="Nagy I."/>
            <person name="Pangilinan J."/>
            <person name="Yan J."/>
            <person name="Xiong Y."/>
            <person name="Grigoriev I.V."/>
            <person name="Hibbett D.S."/>
            <person name="Nagy L.G."/>
        </authorList>
    </citation>
    <scope>NUCLEOTIDE SEQUENCE [LARGE SCALE GENOMIC DNA]</scope>
    <source>
        <strain evidence="1 2">SZMC22713</strain>
    </source>
</reference>
<dbReference type="InterPro" id="IPR035992">
    <property type="entry name" value="Ricin_B-like_lectins"/>
</dbReference>
<evidence type="ECO:0000313" key="1">
    <source>
        <dbReference type="EMBL" id="TDL17441.1"/>
    </source>
</evidence>
<dbReference type="Proteomes" id="UP000294933">
    <property type="component" value="Unassembled WGS sequence"/>
</dbReference>
<dbReference type="VEuPathDB" id="FungiDB:BD410DRAFT_547760"/>
<proteinExistence type="predicted"/>
<name>A0A4Y7PR17_9AGAM</name>
<gene>
    <name evidence="1" type="ORF">BD410DRAFT_547760</name>
</gene>
<organism evidence="1 2">
    <name type="scientific">Rickenella mellea</name>
    <dbReference type="NCBI Taxonomy" id="50990"/>
    <lineage>
        <taxon>Eukaryota</taxon>
        <taxon>Fungi</taxon>
        <taxon>Dikarya</taxon>
        <taxon>Basidiomycota</taxon>
        <taxon>Agaricomycotina</taxon>
        <taxon>Agaricomycetes</taxon>
        <taxon>Hymenochaetales</taxon>
        <taxon>Rickenellaceae</taxon>
        <taxon>Rickenella</taxon>
    </lineage>
</organism>
<dbReference type="EMBL" id="ML170221">
    <property type="protein sequence ID" value="TDL17441.1"/>
    <property type="molecule type" value="Genomic_DNA"/>
</dbReference>
<evidence type="ECO:0000313" key="2">
    <source>
        <dbReference type="Proteomes" id="UP000294933"/>
    </source>
</evidence>